<evidence type="ECO:0000313" key="2">
    <source>
        <dbReference type="Proteomes" id="UP000821865"/>
    </source>
</evidence>
<protein>
    <submittedName>
        <fullName evidence="1">Uncharacterized protein</fullName>
    </submittedName>
</protein>
<name>A0ACB8CIG7_DERSI</name>
<organism evidence="1 2">
    <name type="scientific">Dermacentor silvarum</name>
    <name type="common">Tick</name>
    <dbReference type="NCBI Taxonomy" id="543639"/>
    <lineage>
        <taxon>Eukaryota</taxon>
        <taxon>Metazoa</taxon>
        <taxon>Ecdysozoa</taxon>
        <taxon>Arthropoda</taxon>
        <taxon>Chelicerata</taxon>
        <taxon>Arachnida</taxon>
        <taxon>Acari</taxon>
        <taxon>Parasitiformes</taxon>
        <taxon>Ixodida</taxon>
        <taxon>Ixodoidea</taxon>
        <taxon>Ixodidae</taxon>
        <taxon>Rhipicephalinae</taxon>
        <taxon>Dermacentor</taxon>
    </lineage>
</organism>
<comment type="caution">
    <text evidence="1">The sequence shown here is derived from an EMBL/GenBank/DDBJ whole genome shotgun (WGS) entry which is preliminary data.</text>
</comment>
<keyword evidence="2" id="KW-1185">Reference proteome</keyword>
<reference evidence="1" key="1">
    <citation type="submission" date="2020-05" db="EMBL/GenBank/DDBJ databases">
        <title>Large-scale comparative analyses of tick genomes elucidate their genetic diversity and vector capacities.</title>
        <authorList>
            <person name="Jia N."/>
            <person name="Wang J."/>
            <person name="Shi W."/>
            <person name="Du L."/>
            <person name="Sun Y."/>
            <person name="Zhan W."/>
            <person name="Jiang J."/>
            <person name="Wang Q."/>
            <person name="Zhang B."/>
            <person name="Ji P."/>
            <person name="Sakyi L.B."/>
            <person name="Cui X."/>
            <person name="Yuan T."/>
            <person name="Jiang B."/>
            <person name="Yang W."/>
            <person name="Lam T.T.-Y."/>
            <person name="Chang Q."/>
            <person name="Ding S."/>
            <person name="Wang X."/>
            <person name="Zhu J."/>
            <person name="Ruan X."/>
            <person name="Zhao L."/>
            <person name="Wei J."/>
            <person name="Que T."/>
            <person name="Du C."/>
            <person name="Cheng J."/>
            <person name="Dai P."/>
            <person name="Han X."/>
            <person name="Huang E."/>
            <person name="Gao Y."/>
            <person name="Liu J."/>
            <person name="Shao H."/>
            <person name="Ye R."/>
            <person name="Li L."/>
            <person name="Wei W."/>
            <person name="Wang X."/>
            <person name="Wang C."/>
            <person name="Yang T."/>
            <person name="Huo Q."/>
            <person name="Li W."/>
            <person name="Guo W."/>
            <person name="Chen H."/>
            <person name="Zhou L."/>
            <person name="Ni X."/>
            <person name="Tian J."/>
            <person name="Zhou Y."/>
            <person name="Sheng Y."/>
            <person name="Liu T."/>
            <person name="Pan Y."/>
            <person name="Xia L."/>
            <person name="Li J."/>
            <person name="Zhao F."/>
            <person name="Cao W."/>
        </authorList>
    </citation>
    <scope>NUCLEOTIDE SEQUENCE</scope>
    <source>
        <strain evidence="1">Dsil-2018</strain>
    </source>
</reference>
<accession>A0ACB8CIG7</accession>
<gene>
    <name evidence="1" type="ORF">HPB49_024426</name>
</gene>
<dbReference type="Proteomes" id="UP000821865">
    <property type="component" value="Chromosome 7"/>
</dbReference>
<evidence type="ECO:0000313" key="1">
    <source>
        <dbReference type="EMBL" id="KAH7942461.1"/>
    </source>
</evidence>
<proteinExistence type="predicted"/>
<dbReference type="EMBL" id="CM023476">
    <property type="protein sequence ID" value="KAH7942461.1"/>
    <property type="molecule type" value="Genomic_DNA"/>
</dbReference>
<sequence>MGGFRLFAEHSWSVTATWVSNGEGNELPLLLEQQRDRIQELERALSEAAIERQEEVATLQSHHARQLAEARLQQQQNMAAEADVPSSQQTSSADPQVPKPNAPEALSQLLALKTKLEDENRHQAKELRKLKELENYRKPVSCQASQTDSTPLRTASVETESFTTFTTLSSTGVQTELVTETSRESPEQHLAGFKLEARLQENCQAKEEHDRNLDEAREKCVWLEQELASRSAREEELEKKLQELTASVKTAATNDVFGERQEGDGAAAQDTSTTAMASMEERLRSLQADKDRILSVMNEKSRESSSLKAEVHRLLGVVAQERQAAAKLRREKEQQVATAGSRESEDTELTRQALRNLSQLVRDRELEVEAEKQKNSTLLQLLRQCSPVDQDQLQELLEERESLAQRAALADEEQGRLKVVLQQKEGELSDLRAEVDRLTLDLGLVRLEVDSVTQKLEEKTSALAAVREEALALRQRIAELEMRVREHQRDQLVQQHSESQSSQDAEEDKADSESHKSLSKCSSGGVEPVGGLSSGALVQHWQTQAEQYQKQVQELQLKEAKLSKELERLRTHLIQVELIRCCSAQMEESYTQEALQAESREESLRTRLMKLEEWARVSESAAQNATEQASQQVGNLAQQLAQAQSQQSALAEELRHSKASLANLQLVLDHFQTEKDREIQLLRSSYESQLSLEREKSRQLVALVTQKQEQLEGSRDALEAAERLSQQLDRREEVIAALKQQLSEREAEMERIRQEVHVVRSTTEGKVDKQIMKSLVLGYFSSPQGQRPEVVRLLARVQLSKFYKQTVEKKIFSMILSQAGISLGSQDGRIHIGWISGFFRKSTGAGTGTGAISRPLNRESFSALFVKFLQEESEPQKEVRLPVEAMALGTVSRLPAIKAAPKAAATNTPHLLLQPISESLPTLAPVTLAPEDSKSSATNSTAFLQEMLS</sequence>